<accession>A0A2I4BTR5</accession>
<name>A0A2I4BTR5_AUSLI</name>
<feature type="chain" id="PRO_5014131197" evidence="3">
    <location>
        <begin position="22"/>
        <end position="144"/>
    </location>
</feature>
<sequence>MRLSLAASLVLAVGLMQPVSVSLFNLPEDLEGSGSDQEGSGSGAYVEIGDSGTASPPQEGNKNSVKQFSDIKLGSNHEPPSGTFVFGNSRSFLENKQILAGAIAGGVTGAALGTVLSAILIYKWRRKQEEECILGTRRNCEDSY</sequence>
<keyword evidence="4" id="KW-1185">Reference proteome</keyword>
<reference evidence="5" key="1">
    <citation type="submission" date="2025-08" db="UniProtKB">
        <authorList>
            <consortium name="RefSeq"/>
        </authorList>
    </citation>
    <scope>IDENTIFICATION</scope>
    <source>
        <strain evidence="5">Quisiro</strain>
        <tissue evidence="5">Liver</tissue>
    </source>
</reference>
<keyword evidence="2" id="KW-0812">Transmembrane</keyword>
<protein>
    <submittedName>
        <fullName evidence="5">Syndecan-1 isoform X1</fullName>
    </submittedName>
</protein>
<dbReference type="Proteomes" id="UP000192220">
    <property type="component" value="Unplaced"/>
</dbReference>
<organism evidence="4 5">
    <name type="scientific">Austrofundulus limnaeus</name>
    <name type="common">Annual killifish</name>
    <dbReference type="NCBI Taxonomy" id="52670"/>
    <lineage>
        <taxon>Eukaryota</taxon>
        <taxon>Metazoa</taxon>
        <taxon>Chordata</taxon>
        <taxon>Craniata</taxon>
        <taxon>Vertebrata</taxon>
        <taxon>Euteleostomi</taxon>
        <taxon>Actinopterygii</taxon>
        <taxon>Neopterygii</taxon>
        <taxon>Teleostei</taxon>
        <taxon>Neoteleostei</taxon>
        <taxon>Acanthomorphata</taxon>
        <taxon>Ovalentaria</taxon>
        <taxon>Atherinomorphae</taxon>
        <taxon>Cyprinodontiformes</taxon>
        <taxon>Rivulidae</taxon>
        <taxon>Austrofundulus</taxon>
    </lineage>
</organism>
<dbReference type="KEGG" id="alim:106522622"/>
<evidence type="ECO:0000256" key="2">
    <source>
        <dbReference type="SAM" id="Phobius"/>
    </source>
</evidence>
<dbReference type="GeneID" id="106522622"/>
<dbReference type="InParanoid" id="A0A2I4BTR5"/>
<keyword evidence="2" id="KW-0472">Membrane</keyword>
<gene>
    <name evidence="5" type="primary">LOC106522622</name>
</gene>
<evidence type="ECO:0000256" key="1">
    <source>
        <dbReference type="SAM" id="MobiDB-lite"/>
    </source>
</evidence>
<feature type="region of interest" description="Disordered" evidence="1">
    <location>
        <begin position="30"/>
        <end position="81"/>
    </location>
</feature>
<feature type="compositionally biased region" description="Polar residues" evidence="1">
    <location>
        <begin position="52"/>
        <end position="67"/>
    </location>
</feature>
<evidence type="ECO:0000256" key="3">
    <source>
        <dbReference type="SAM" id="SignalP"/>
    </source>
</evidence>
<keyword evidence="2" id="KW-1133">Transmembrane helix</keyword>
<dbReference type="AlphaFoldDB" id="A0A2I4BTR5"/>
<feature type="transmembrane region" description="Helical" evidence="2">
    <location>
        <begin position="98"/>
        <end position="122"/>
    </location>
</feature>
<dbReference type="OrthoDB" id="8445938at2759"/>
<keyword evidence="3" id="KW-0732">Signal</keyword>
<evidence type="ECO:0000313" key="4">
    <source>
        <dbReference type="Proteomes" id="UP000192220"/>
    </source>
</evidence>
<dbReference type="RefSeq" id="XP_013871150.1">
    <property type="nucleotide sequence ID" value="XM_014015696.1"/>
</dbReference>
<proteinExistence type="predicted"/>
<feature type="signal peptide" evidence="3">
    <location>
        <begin position="1"/>
        <end position="21"/>
    </location>
</feature>
<evidence type="ECO:0000313" key="5">
    <source>
        <dbReference type="RefSeq" id="XP_013871150.1"/>
    </source>
</evidence>